<dbReference type="Pfam" id="PF00330">
    <property type="entry name" value="Aconitase"/>
    <property type="match status" value="1"/>
</dbReference>
<evidence type="ECO:0000259" key="6">
    <source>
        <dbReference type="Pfam" id="PF00330"/>
    </source>
</evidence>
<evidence type="ECO:0000256" key="1">
    <source>
        <dbReference type="ARBA" id="ARBA00022723"/>
    </source>
</evidence>
<feature type="domain" description="Aconitase/3-isopropylmalate dehydratase large subunit alpha/beta/alpha" evidence="6">
    <location>
        <begin position="241"/>
        <end position="517"/>
    </location>
</feature>
<dbReference type="RefSeq" id="XP_056506790.1">
    <property type="nucleotide sequence ID" value="XM_056660292.1"/>
</dbReference>
<sequence>MPKTDPVLGTLSQRISHALQTIRGIYVKLSLGCQEEIQDAEEASFDNFVTVLDNFIHTLKVQHKEREAEALLRAKDISLESRSHGGLDIELWKPLELSSCDAIVFWVEAWLQSLSAAEKSRLLPYPRPERPSQRRGMTLTEKIFAHHSIGPISPAGLRAGDFVRVVVDWVAASEISYFSISKTLWQLKSFKTWRNDRVWIAGDHVVDLRTYNTPWNRRLIHATEKAARDFKLTDYKEPNVSNTCSSGAVGCLTVGLGAADVAMSAITGETWFKVSECIHIRFFGVPHLGIGGKDIILHILGELKRNTVAAERIVEFSGPGYRNSAQSPGFFVPDDIVKTYVSGRKQKHRRSSSICFQPDPDAVYAETCEIDLATVKPLFAIYPSPDNVVPVPEKAGTYLDGCFIGAYTTTEEDLILAALVLDVGLKWNLSLAPGKRHLTPGSIPIRLRLEALGLLDLYQSAGFSLSAPGCSFCVGMGADQAGEGEVWLSSQNRNFKNRMGKGSIGNLSSAATVAASSFGMTVTDPAPFLAEIDVGFFNALKNRPGKSKFLQNSVQMEDIFYVEPSYEFSSKPTVESGSLPSEKNWDSPIETVSMRPPIGDRVIRLGDFVDTDAIAPADSLVTATTDEALGDHCMKYVMPEFRDKVRQGQKVLVAGKALGVGSSRETANAGDSAEIEISLDERQVRVAGLSFSFQLADMELALIENQGMPNAYEKFGSDIFQSLSSGGTVSTSESASKPLNGDTDIPATLRELQW</sequence>
<dbReference type="GO" id="GO:0016829">
    <property type="term" value="F:lyase activity"/>
    <property type="evidence" value="ECO:0007669"/>
    <property type="project" value="UniProtKB-KW"/>
</dbReference>
<keyword evidence="1" id="KW-0479">Metal-binding</keyword>
<evidence type="ECO:0000256" key="3">
    <source>
        <dbReference type="ARBA" id="ARBA00023014"/>
    </source>
</evidence>
<dbReference type="SUPFAM" id="SSF52016">
    <property type="entry name" value="LeuD/IlvD-like"/>
    <property type="match status" value="1"/>
</dbReference>
<dbReference type="InterPro" id="IPR001030">
    <property type="entry name" value="Acoase/IPM_deHydtase_lsu_aba"/>
</dbReference>
<dbReference type="InterPro" id="IPR050067">
    <property type="entry name" value="IPM_dehydratase_rel_enz"/>
</dbReference>
<dbReference type="SUPFAM" id="SSF53732">
    <property type="entry name" value="Aconitase iron-sulfur domain"/>
    <property type="match status" value="1"/>
</dbReference>
<reference evidence="7" key="1">
    <citation type="submission" date="2022-11" db="EMBL/GenBank/DDBJ databases">
        <authorList>
            <person name="Petersen C."/>
        </authorList>
    </citation>
    <scope>NUCLEOTIDE SEQUENCE</scope>
    <source>
        <strain evidence="7">IBT 34128</strain>
    </source>
</reference>
<dbReference type="AlphaFoldDB" id="A0A9W9EGQ2"/>
<feature type="region of interest" description="Disordered" evidence="5">
    <location>
        <begin position="572"/>
        <end position="591"/>
    </location>
</feature>
<evidence type="ECO:0000256" key="4">
    <source>
        <dbReference type="ARBA" id="ARBA00023239"/>
    </source>
</evidence>
<accession>A0A9W9EGQ2</accession>
<keyword evidence="2" id="KW-0408">Iron</keyword>
<name>A0A9W9EGQ2_9EURO</name>
<dbReference type="GO" id="GO:0043436">
    <property type="term" value="P:oxoacid metabolic process"/>
    <property type="evidence" value="ECO:0007669"/>
    <property type="project" value="UniProtKB-ARBA"/>
</dbReference>
<dbReference type="GeneID" id="81399461"/>
<feature type="compositionally biased region" description="Polar residues" evidence="5">
    <location>
        <begin position="572"/>
        <end position="581"/>
    </location>
</feature>
<proteinExistence type="predicted"/>
<dbReference type="Gene3D" id="3.30.499.10">
    <property type="entry name" value="Aconitase, domain 3"/>
    <property type="match status" value="3"/>
</dbReference>
<evidence type="ECO:0000313" key="8">
    <source>
        <dbReference type="Proteomes" id="UP001141434"/>
    </source>
</evidence>
<dbReference type="GO" id="GO:0046872">
    <property type="term" value="F:metal ion binding"/>
    <property type="evidence" value="ECO:0007669"/>
    <property type="project" value="UniProtKB-KW"/>
</dbReference>
<reference evidence="7" key="2">
    <citation type="journal article" date="2023" name="IMA Fungus">
        <title>Comparative genomic study of the Penicillium genus elucidates a diverse pangenome and 15 lateral gene transfer events.</title>
        <authorList>
            <person name="Petersen C."/>
            <person name="Sorensen T."/>
            <person name="Nielsen M.R."/>
            <person name="Sondergaard T.E."/>
            <person name="Sorensen J.L."/>
            <person name="Fitzpatrick D.A."/>
            <person name="Frisvad J.C."/>
            <person name="Nielsen K.L."/>
        </authorList>
    </citation>
    <scope>NUCLEOTIDE SEQUENCE</scope>
    <source>
        <strain evidence="7">IBT 34128</strain>
    </source>
</reference>
<dbReference type="InterPro" id="IPR015928">
    <property type="entry name" value="Aconitase/3IPM_dehydase_swvl"/>
</dbReference>
<dbReference type="Proteomes" id="UP001141434">
    <property type="component" value="Unassembled WGS sequence"/>
</dbReference>
<dbReference type="InterPro" id="IPR015931">
    <property type="entry name" value="Acnase/IPM_dHydase_lsu_aba_1/3"/>
</dbReference>
<gene>
    <name evidence="7" type="ORF">NUU61_009767</name>
</gene>
<protein>
    <submittedName>
        <fullName evidence="7">Aconitase family protein</fullName>
    </submittedName>
</protein>
<dbReference type="Gene3D" id="3.20.19.10">
    <property type="entry name" value="Aconitase, domain 4"/>
    <property type="match status" value="1"/>
</dbReference>
<dbReference type="InterPro" id="IPR036008">
    <property type="entry name" value="Aconitase_4Fe-4S_dom"/>
</dbReference>
<comment type="caution">
    <text evidence="7">The sequence shown here is derived from an EMBL/GenBank/DDBJ whole genome shotgun (WGS) entry which is preliminary data.</text>
</comment>
<evidence type="ECO:0000313" key="7">
    <source>
        <dbReference type="EMBL" id="KAJ5081503.1"/>
    </source>
</evidence>
<evidence type="ECO:0000256" key="2">
    <source>
        <dbReference type="ARBA" id="ARBA00023004"/>
    </source>
</evidence>
<dbReference type="OrthoDB" id="419183at2759"/>
<keyword evidence="4" id="KW-0456">Lyase</keyword>
<keyword evidence="3" id="KW-0411">Iron-sulfur</keyword>
<organism evidence="7 8">
    <name type="scientific">Penicillium alfredii</name>
    <dbReference type="NCBI Taxonomy" id="1506179"/>
    <lineage>
        <taxon>Eukaryota</taxon>
        <taxon>Fungi</taxon>
        <taxon>Dikarya</taxon>
        <taxon>Ascomycota</taxon>
        <taxon>Pezizomycotina</taxon>
        <taxon>Eurotiomycetes</taxon>
        <taxon>Eurotiomycetidae</taxon>
        <taxon>Eurotiales</taxon>
        <taxon>Aspergillaceae</taxon>
        <taxon>Penicillium</taxon>
    </lineage>
</organism>
<dbReference type="PANTHER" id="PTHR43822">
    <property type="entry name" value="HOMOACONITASE, MITOCHONDRIAL-RELATED"/>
    <property type="match status" value="1"/>
</dbReference>
<dbReference type="EMBL" id="JAPMSZ010000012">
    <property type="protein sequence ID" value="KAJ5081503.1"/>
    <property type="molecule type" value="Genomic_DNA"/>
</dbReference>
<evidence type="ECO:0000256" key="5">
    <source>
        <dbReference type="SAM" id="MobiDB-lite"/>
    </source>
</evidence>
<dbReference type="GO" id="GO:0051536">
    <property type="term" value="F:iron-sulfur cluster binding"/>
    <property type="evidence" value="ECO:0007669"/>
    <property type="project" value="UniProtKB-KW"/>
</dbReference>
<dbReference type="PANTHER" id="PTHR43822:SF2">
    <property type="entry name" value="HOMOACONITASE, MITOCHONDRIAL"/>
    <property type="match status" value="1"/>
</dbReference>
<keyword evidence="8" id="KW-1185">Reference proteome</keyword>